<proteinExistence type="predicted"/>
<dbReference type="Gene3D" id="1.25.40.10">
    <property type="entry name" value="Tetratricopeptide repeat domain"/>
    <property type="match status" value="1"/>
</dbReference>
<dbReference type="SUPFAM" id="SSF48452">
    <property type="entry name" value="TPR-like"/>
    <property type="match status" value="1"/>
</dbReference>
<dbReference type="InterPro" id="IPR011990">
    <property type="entry name" value="TPR-like_helical_dom_sf"/>
</dbReference>
<dbReference type="EMBL" id="AUZM01000014">
    <property type="protein sequence ID" value="ERT08104.1"/>
    <property type="molecule type" value="Genomic_DNA"/>
</dbReference>
<keyword evidence="3" id="KW-1185">Reference proteome</keyword>
<reference evidence="2 3" key="1">
    <citation type="journal article" date="2013" name="Front. Microbiol.">
        <title>Comparative genomic analyses of the cyanobacterium, Lyngbya aestuarii BL J, a powerful hydrogen producer.</title>
        <authorList>
            <person name="Kothari A."/>
            <person name="Vaughn M."/>
            <person name="Garcia-Pichel F."/>
        </authorList>
    </citation>
    <scope>NUCLEOTIDE SEQUENCE [LARGE SCALE GENOMIC DNA]</scope>
    <source>
        <strain evidence="2 3">BL J</strain>
    </source>
</reference>
<evidence type="ECO:0000313" key="3">
    <source>
        <dbReference type="Proteomes" id="UP000017127"/>
    </source>
</evidence>
<accession>U7QJF6</accession>
<comment type="caution">
    <text evidence="2">The sequence shown here is derived from an EMBL/GenBank/DDBJ whole genome shotgun (WGS) entry which is preliminary data.</text>
</comment>
<feature type="compositionally biased region" description="Low complexity" evidence="1">
    <location>
        <begin position="9"/>
        <end position="23"/>
    </location>
</feature>
<evidence type="ECO:0008006" key="4">
    <source>
        <dbReference type="Google" id="ProtNLM"/>
    </source>
</evidence>
<dbReference type="OrthoDB" id="40460at1150"/>
<dbReference type="Proteomes" id="UP000017127">
    <property type="component" value="Unassembled WGS sequence"/>
</dbReference>
<protein>
    <recommendedName>
        <fullName evidence="4">Tetratricopeptide repeat family protein</fullName>
    </recommendedName>
</protein>
<evidence type="ECO:0000313" key="2">
    <source>
        <dbReference type="EMBL" id="ERT08104.1"/>
    </source>
</evidence>
<evidence type="ECO:0000256" key="1">
    <source>
        <dbReference type="SAM" id="MobiDB-lite"/>
    </source>
</evidence>
<feature type="region of interest" description="Disordered" evidence="1">
    <location>
        <begin position="1"/>
        <end position="24"/>
    </location>
</feature>
<feature type="region of interest" description="Disordered" evidence="1">
    <location>
        <begin position="108"/>
        <end position="151"/>
    </location>
</feature>
<organism evidence="2 3">
    <name type="scientific">Lyngbya aestuarii BL J</name>
    <dbReference type="NCBI Taxonomy" id="1348334"/>
    <lineage>
        <taxon>Bacteria</taxon>
        <taxon>Bacillati</taxon>
        <taxon>Cyanobacteriota</taxon>
        <taxon>Cyanophyceae</taxon>
        <taxon>Oscillatoriophycideae</taxon>
        <taxon>Oscillatoriales</taxon>
        <taxon>Microcoleaceae</taxon>
        <taxon>Lyngbya</taxon>
    </lineage>
</organism>
<feature type="non-terminal residue" evidence="2">
    <location>
        <position position="151"/>
    </location>
</feature>
<dbReference type="AlphaFoldDB" id="U7QJF6"/>
<sequence length="151" mass="16604">MSSTPRPPASGSENSPEENPSLETGLAALKQKQYQTAIVHLQAIAESQPHRSAGIKAQMGLVVAYERTRNLQKAIALCNTLTQHPKAKVQTWAKNTLEDLRNRYSLETEAKANHKNTTPPSKEAGFVPFEPSLQPPHIKPQKDAGFVPFEP</sequence>
<gene>
    <name evidence="2" type="ORF">M595_1861</name>
</gene>
<name>U7QJF6_9CYAN</name>